<sequence length="566" mass="60386">MLSPVAASVCPSRGGGKARWEGFFTGHRVWDETRVAESAKRLLGMDTAAVARAAGEAVRPYRARPGSTAPSLLLHTTTPLLKAFDGDLAALLSGREPHDVTTYVEARSVYLGTPDDLTLGRTAPWAEAAALRGVPAVDVGDLDHYYLTHALLLMAEAHEERADTPLRHVIDWLRDRPDAVVRLYALDVETQIFLLWLLRRTGLAELATDANSPAVATGWNRKNHIHPTVADARAMPASTSELSPEELLAAEQRLGRAHRRLGLTIPVLPGYTIARTGVDQDAFVADVLDAAALLRTRYGLSRAALKPADAGDGARIVGNLDLADTDRLAAEARTAHAVGDDHLLEAWVTFLTVSLGGEETGARRVPVVPSGHIRHGQVAEGLTLQMLDGYSWRGNDYVDEAGWTALGLPRDAYRTVRAALEAVREAFRGPQSVADGSHGGLVTGGIDFAVGRLGGAFGDRLLVGAIDFNLSAHGAESLRTFRDRAREQAIDEPYASTRVFLPPADRTLHQMAATARSMTVPGALLEAVACVPRRWGMVAATGADPAVAAARAEALVAALTTPGPRP</sequence>
<evidence type="ECO:0000313" key="1">
    <source>
        <dbReference type="EMBL" id="NEC00910.1"/>
    </source>
</evidence>
<evidence type="ECO:0000313" key="2">
    <source>
        <dbReference type="Proteomes" id="UP000470951"/>
    </source>
</evidence>
<comment type="caution">
    <text evidence="1">The sequence shown here is derived from an EMBL/GenBank/DDBJ whole genome shotgun (WGS) entry which is preliminary data.</text>
</comment>
<dbReference type="RefSeq" id="WP_164269936.1">
    <property type="nucleotide sequence ID" value="NZ_JAAGMS010000257.1"/>
</dbReference>
<name>A0A7K3RFB8_STRAQ</name>
<dbReference type="EMBL" id="JAAGMS010000257">
    <property type="protein sequence ID" value="NEC00910.1"/>
    <property type="molecule type" value="Genomic_DNA"/>
</dbReference>
<proteinExistence type="predicted"/>
<accession>A0A7K3RFB8</accession>
<protein>
    <submittedName>
        <fullName evidence="1">Uncharacterized protein</fullName>
    </submittedName>
</protein>
<gene>
    <name evidence="1" type="ORF">G3I58_23420</name>
</gene>
<reference evidence="1 2" key="1">
    <citation type="submission" date="2020-01" db="EMBL/GenBank/DDBJ databases">
        <title>Insect and environment-associated Actinomycetes.</title>
        <authorList>
            <person name="Currrie C."/>
            <person name="Chevrette M."/>
            <person name="Carlson C."/>
            <person name="Stubbendieck R."/>
            <person name="Wendt-Pienkowski E."/>
        </authorList>
    </citation>
    <scope>NUCLEOTIDE SEQUENCE [LARGE SCALE GENOMIC DNA]</scope>
    <source>
        <strain evidence="1 2">SID7903</strain>
    </source>
</reference>
<organism evidence="1 2">
    <name type="scientific">Streptomyces anulatus</name>
    <name type="common">Streptomyces chrysomallus</name>
    <dbReference type="NCBI Taxonomy" id="1892"/>
    <lineage>
        <taxon>Bacteria</taxon>
        <taxon>Bacillati</taxon>
        <taxon>Actinomycetota</taxon>
        <taxon>Actinomycetes</taxon>
        <taxon>Kitasatosporales</taxon>
        <taxon>Streptomycetaceae</taxon>
        <taxon>Streptomyces</taxon>
    </lineage>
</organism>
<dbReference type="AlphaFoldDB" id="A0A7K3RFB8"/>
<dbReference type="Proteomes" id="UP000470951">
    <property type="component" value="Unassembled WGS sequence"/>
</dbReference>